<evidence type="ECO:0000256" key="2">
    <source>
        <dbReference type="ARBA" id="ARBA00010617"/>
    </source>
</evidence>
<dbReference type="PANTHER" id="PTHR46696">
    <property type="entry name" value="P450, PUTATIVE (EUROFUNG)-RELATED"/>
    <property type="match status" value="1"/>
</dbReference>
<accession>A0A451A2S3</accession>
<dbReference type="EMBL" id="CAADFZ010000011">
    <property type="protein sequence ID" value="VFK60333.1"/>
    <property type="molecule type" value="Genomic_DNA"/>
</dbReference>
<comment type="cofactor">
    <cofactor evidence="1">
        <name>heme</name>
        <dbReference type="ChEBI" id="CHEBI:30413"/>
    </cofactor>
</comment>
<dbReference type="EMBL" id="CAADGD010000012">
    <property type="protein sequence ID" value="VFK69212.1"/>
    <property type="molecule type" value="Genomic_DNA"/>
</dbReference>
<dbReference type="InterPro" id="IPR017972">
    <property type="entry name" value="Cyt_P450_CS"/>
</dbReference>
<dbReference type="GO" id="GO:0004497">
    <property type="term" value="F:monooxygenase activity"/>
    <property type="evidence" value="ECO:0007669"/>
    <property type="project" value="UniProtKB-KW"/>
</dbReference>
<reference evidence="4" key="1">
    <citation type="submission" date="2019-02" db="EMBL/GenBank/DDBJ databases">
        <authorList>
            <person name="Gruber-Vodicka R. H."/>
            <person name="Seah K. B. B."/>
        </authorList>
    </citation>
    <scope>NUCLEOTIDE SEQUENCE</scope>
    <source>
        <strain evidence="5">BECK_BY19</strain>
        <strain evidence="4">BECK_BY8</strain>
    </source>
</reference>
<dbReference type="Pfam" id="PF00067">
    <property type="entry name" value="p450"/>
    <property type="match status" value="1"/>
</dbReference>
<dbReference type="AlphaFoldDB" id="A0A451A2S3"/>
<dbReference type="InterPro" id="IPR036396">
    <property type="entry name" value="Cyt_P450_sf"/>
</dbReference>
<keyword evidence="3" id="KW-0503">Monooxygenase</keyword>
<evidence type="ECO:0000256" key="3">
    <source>
        <dbReference type="RuleBase" id="RU000461"/>
    </source>
</evidence>
<evidence type="ECO:0000313" key="5">
    <source>
        <dbReference type="EMBL" id="VFK69212.1"/>
    </source>
</evidence>
<dbReference type="PROSITE" id="PS00086">
    <property type="entry name" value="CYTOCHROME_P450"/>
    <property type="match status" value="1"/>
</dbReference>
<organism evidence="4">
    <name type="scientific">Candidatus Kentrum sp. UNK</name>
    <dbReference type="NCBI Taxonomy" id="2126344"/>
    <lineage>
        <taxon>Bacteria</taxon>
        <taxon>Pseudomonadati</taxon>
        <taxon>Pseudomonadota</taxon>
        <taxon>Gammaproteobacteria</taxon>
        <taxon>Candidatus Kentrum</taxon>
    </lineage>
</organism>
<comment type="similarity">
    <text evidence="2 3">Belongs to the cytochrome P450 family.</text>
</comment>
<dbReference type="SUPFAM" id="SSF48264">
    <property type="entry name" value="Cytochrome P450"/>
    <property type="match status" value="1"/>
</dbReference>
<evidence type="ECO:0000313" key="4">
    <source>
        <dbReference type="EMBL" id="VFK60333.1"/>
    </source>
</evidence>
<dbReference type="InterPro" id="IPR002397">
    <property type="entry name" value="Cyt_P450_B"/>
</dbReference>
<keyword evidence="3" id="KW-0479">Metal-binding</keyword>
<evidence type="ECO:0000256" key="1">
    <source>
        <dbReference type="ARBA" id="ARBA00001971"/>
    </source>
</evidence>
<keyword evidence="3" id="KW-0349">Heme</keyword>
<dbReference type="InterPro" id="IPR001128">
    <property type="entry name" value="Cyt_P450"/>
</dbReference>
<sequence>MKLNILDIDFDSEIHQEKLYDLYARLHSSSSIFMDRQDIVYLIKHADSLKLLREEIFVSQLEKNGPLFPPEGTCPTTVEEMIRQWMLYEDPPVHTRLRSSLGDTLAPKFINTILSDIRAIALRYIGRLPVGQPFDFVEQFARPFPITVVSKVLGIPMDHLDLQKISRWSYLISIAISRKTTEDFRLAEPAAHEFRRFIDELLALPKIRTGNGPLSAMLNLCKTGKCSYDEIANGLILAIAGSHGNIRSMLSGGLFLLLTNPSQLDLFCSRIDLSGALVEETLRVESPVQRVGRWASEDCRFGDTFIEKGHFIYALIGAANRDPAVFEDPNAFRIERKSNDHLAFGKGIHFCPGFHLARSEGKIAFELLHPLLPRMELLDFEWPKWFEDPMFRSLKRLNVRIDK</sequence>
<dbReference type="GO" id="GO:0020037">
    <property type="term" value="F:heme binding"/>
    <property type="evidence" value="ECO:0007669"/>
    <property type="project" value="InterPro"/>
</dbReference>
<name>A0A451A2S3_9GAMM</name>
<keyword evidence="3" id="KW-0560">Oxidoreductase</keyword>
<dbReference type="Gene3D" id="1.10.630.10">
    <property type="entry name" value="Cytochrome P450"/>
    <property type="match status" value="1"/>
</dbReference>
<dbReference type="GO" id="GO:0016705">
    <property type="term" value="F:oxidoreductase activity, acting on paired donors, with incorporation or reduction of molecular oxygen"/>
    <property type="evidence" value="ECO:0007669"/>
    <property type="project" value="InterPro"/>
</dbReference>
<dbReference type="PANTHER" id="PTHR46696:SF1">
    <property type="entry name" value="CYTOCHROME P450 YJIB-RELATED"/>
    <property type="match status" value="1"/>
</dbReference>
<dbReference type="GO" id="GO:0005506">
    <property type="term" value="F:iron ion binding"/>
    <property type="evidence" value="ECO:0007669"/>
    <property type="project" value="InterPro"/>
</dbReference>
<protein>
    <submittedName>
        <fullName evidence="4">Cytochrome P450</fullName>
    </submittedName>
</protein>
<gene>
    <name evidence="4" type="ORF">BECKUNK1418G_GA0071005_10119</name>
    <name evidence="5" type="ORF">BECKUNK1418H_GA0071006_10129</name>
</gene>
<dbReference type="PRINTS" id="PR00359">
    <property type="entry name" value="BP450"/>
</dbReference>
<proteinExistence type="inferred from homology"/>
<keyword evidence="3" id="KW-0408">Iron</keyword>